<evidence type="ECO:0000313" key="1">
    <source>
        <dbReference type="EMBL" id="MCI09667.1"/>
    </source>
</evidence>
<proteinExistence type="predicted"/>
<name>A0A392PDG1_9FABA</name>
<dbReference type="Proteomes" id="UP000265520">
    <property type="component" value="Unassembled WGS sequence"/>
</dbReference>
<dbReference type="AlphaFoldDB" id="A0A392PDG1"/>
<keyword evidence="2" id="KW-1185">Reference proteome</keyword>
<dbReference type="EMBL" id="LXQA010073457">
    <property type="protein sequence ID" value="MCI09667.1"/>
    <property type="molecule type" value="Genomic_DNA"/>
</dbReference>
<sequence>RSFEQDFLRIEGDKKGKSPLQMNESRFEETVSVQSKWNMLRPQEQHAWRKLGRGFVENSGNYVFIVKTGGRRIVIVPSEVFGQCFTIIYIVEFQMFS</sequence>
<accession>A0A392PDG1</accession>
<evidence type="ECO:0000313" key="2">
    <source>
        <dbReference type="Proteomes" id="UP000265520"/>
    </source>
</evidence>
<feature type="non-terminal residue" evidence="1">
    <location>
        <position position="1"/>
    </location>
</feature>
<reference evidence="1 2" key="1">
    <citation type="journal article" date="2018" name="Front. Plant Sci.">
        <title>Red Clover (Trifolium pratense) and Zigzag Clover (T. medium) - A Picture of Genomic Similarities and Differences.</title>
        <authorList>
            <person name="Dluhosova J."/>
            <person name="Istvanek J."/>
            <person name="Nedelnik J."/>
            <person name="Repkova J."/>
        </authorList>
    </citation>
    <scope>NUCLEOTIDE SEQUENCE [LARGE SCALE GENOMIC DNA]</scope>
    <source>
        <strain evidence="2">cv. 10/8</strain>
        <tissue evidence="1">Leaf</tissue>
    </source>
</reference>
<comment type="caution">
    <text evidence="1">The sequence shown here is derived from an EMBL/GenBank/DDBJ whole genome shotgun (WGS) entry which is preliminary data.</text>
</comment>
<protein>
    <submittedName>
        <fullName evidence="1">Uncharacterized protein</fullName>
    </submittedName>
</protein>
<organism evidence="1 2">
    <name type="scientific">Trifolium medium</name>
    <dbReference type="NCBI Taxonomy" id="97028"/>
    <lineage>
        <taxon>Eukaryota</taxon>
        <taxon>Viridiplantae</taxon>
        <taxon>Streptophyta</taxon>
        <taxon>Embryophyta</taxon>
        <taxon>Tracheophyta</taxon>
        <taxon>Spermatophyta</taxon>
        <taxon>Magnoliopsida</taxon>
        <taxon>eudicotyledons</taxon>
        <taxon>Gunneridae</taxon>
        <taxon>Pentapetalae</taxon>
        <taxon>rosids</taxon>
        <taxon>fabids</taxon>
        <taxon>Fabales</taxon>
        <taxon>Fabaceae</taxon>
        <taxon>Papilionoideae</taxon>
        <taxon>50 kb inversion clade</taxon>
        <taxon>NPAAA clade</taxon>
        <taxon>Hologalegina</taxon>
        <taxon>IRL clade</taxon>
        <taxon>Trifolieae</taxon>
        <taxon>Trifolium</taxon>
    </lineage>
</organism>